<sequence>MNTAMGVFNGLFIQQVVVASDMTAKDLGNDELFYIVKRIQNRDDLLSFSQVSKQFLKVACVRRRTLHNSFTDMLHDVLPASPNLRYFRCSKPLSNKQMKLLAQSCPKLTRLDLGIEKKLDSEAYSESSVFDFDDDGLCIVGSACIHLYDVNLNGSNSTSQITIISITSTSYFIHRSAPKTTAQPSTSTRISNPFMDAMVSDFNSITSTRNLPMGYTENMSATYLSSGNPCLDFFYHIVPDTPPKTITLGLEKSWEHDPLKTLKLICNLRGVRGTGKSDKEGFYTCALWLHKRHPKTLACNLGPMADFGYFKDLPELLYRLLEGADVRKIAKEEHMNRSRPYRGGSRRAALLTRDAKKKVPREVRVLSEMKRVEIEKANASEKRKEKRIKRAKKAFERYNRDPDYKFLYERVSDLFAEHLRSDIKFLTEGKLRKISLAAKWCPSLDYSFDRSTLLCESIAKKVFPREKYPEYNDIEEAHYAYRVRDRLRKEILVPLRKALELPEVYIGQNQWGLIPYNRVASVAMKLYKQSFLKHDKLRFEEYLHNVQSGKATIAAGALLPHEIISCLEDEDGGQVAELQWTRMVNDLLAKGKLNNSLAICDVSGSMMGTPMEVSVALGVLVSELSEEPWKGNLITFSKNPKMQKVQGQDLKSKTEFVKRIEWGMNTNFQKVFDLILEVASSNGLSDNEMIKRVFVFSDMEFDQASANPWETDYQVIKRKFAEKGYGGGVPEIVFWNLRDSRATPVAGKENGVALVSGFSKNLMKLFMEDVGNMNPEGVMDQAISGKEYNKLVVLD</sequence>
<dbReference type="Gene3D" id="3.80.10.10">
    <property type="entry name" value="Ribonuclease Inhibitor"/>
    <property type="match status" value="1"/>
</dbReference>
<keyword evidence="1" id="KW-0175">Coiled coil</keyword>
<evidence type="ECO:0000256" key="1">
    <source>
        <dbReference type="SAM" id="Coils"/>
    </source>
</evidence>
<dbReference type="Gene3D" id="3.40.50.410">
    <property type="entry name" value="von Willebrand factor, type A domain"/>
    <property type="match status" value="1"/>
</dbReference>
<feature type="coiled-coil region" evidence="1">
    <location>
        <begin position="369"/>
        <end position="401"/>
    </location>
</feature>
<evidence type="ECO:0000313" key="6">
    <source>
        <dbReference type="Proteomes" id="UP000245207"/>
    </source>
</evidence>
<dbReference type="AlphaFoldDB" id="A0A2U1NC81"/>
<gene>
    <name evidence="5" type="ORF">CTI12_AA283450</name>
</gene>
<name>A0A2U1NC81_ARTAN</name>
<protein>
    <submittedName>
        <fullName evidence="5">Uncharacterized protein</fullName>
    </submittedName>
</protein>
<evidence type="ECO:0000259" key="3">
    <source>
        <dbReference type="Pfam" id="PF11443"/>
    </source>
</evidence>
<feature type="domain" description="DUF2828" evidence="3">
    <location>
        <begin position="216"/>
        <end position="593"/>
    </location>
</feature>
<evidence type="ECO:0000256" key="2">
    <source>
        <dbReference type="SAM" id="SignalP"/>
    </source>
</evidence>
<organism evidence="5 6">
    <name type="scientific">Artemisia annua</name>
    <name type="common">Sweet wormwood</name>
    <dbReference type="NCBI Taxonomy" id="35608"/>
    <lineage>
        <taxon>Eukaryota</taxon>
        <taxon>Viridiplantae</taxon>
        <taxon>Streptophyta</taxon>
        <taxon>Embryophyta</taxon>
        <taxon>Tracheophyta</taxon>
        <taxon>Spermatophyta</taxon>
        <taxon>Magnoliopsida</taxon>
        <taxon>eudicotyledons</taxon>
        <taxon>Gunneridae</taxon>
        <taxon>Pentapetalae</taxon>
        <taxon>asterids</taxon>
        <taxon>campanulids</taxon>
        <taxon>Asterales</taxon>
        <taxon>Asteraceae</taxon>
        <taxon>Asteroideae</taxon>
        <taxon>Anthemideae</taxon>
        <taxon>Artemisiinae</taxon>
        <taxon>Artemisia</taxon>
    </lineage>
</organism>
<proteinExistence type="predicted"/>
<dbReference type="InterPro" id="IPR036465">
    <property type="entry name" value="vWFA_dom_sf"/>
</dbReference>
<dbReference type="SUPFAM" id="SSF53300">
    <property type="entry name" value="vWA-like"/>
    <property type="match status" value="1"/>
</dbReference>
<feature type="chain" id="PRO_5015494574" evidence="2">
    <location>
        <begin position="20"/>
        <end position="795"/>
    </location>
</feature>
<dbReference type="Proteomes" id="UP000245207">
    <property type="component" value="Unassembled WGS sequence"/>
</dbReference>
<evidence type="ECO:0000313" key="5">
    <source>
        <dbReference type="EMBL" id="PWA71135.1"/>
    </source>
</evidence>
<keyword evidence="6" id="KW-1185">Reference proteome</keyword>
<feature type="signal peptide" evidence="2">
    <location>
        <begin position="1"/>
        <end position="19"/>
    </location>
</feature>
<dbReference type="EMBL" id="PKPP01003129">
    <property type="protein sequence ID" value="PWA71135.1"/>
    <property type="molecule type" value="Genomic_DNA"/>
</dbReference>
<dbReference type="Pfam" id="PF25043">
    <property type="entry name" value="DUF7788"/>
    <property type="match status" value="1"/>
</dbReference>
<dbReference type="InterPro" id="IPR058580">
    <property type="entry name" value="DUF2828"/>
</dbReference>
<keyword evidence="2" id="KW-0732">Signal</keyword>
<dbReference type="InterPro" id="IPR032675">
    <property type="entry name" value="LRR_dom_sf"/>
</dbReference>
<accession>A0A2U1NC81</accession>
<reference evidence="5 6" key="1">
    <citation type="journal article" date="2018" name="Mol. Plant">
        <title>The genome of Artemisia annua provides insight into the evolution of Asteraceae family and artemisinin biosynthesis.</title>
        <authorList>
            <person name="Shen Q."/>
            <person name="Zhang L."/>
            <person name="Liao Z."/>
            <person name="Wang S."/>
            <person name="Yan T."/>
            <person name="Shi P."/>
            <person name="Liu M."/>
            <person name="Fu X."/>
            <person name="Pan Q."/>
            <person name="Wang Y."/>
            <person name="Lv Z."/>
            <person name="Lu X."/>
            <person name="Zhang F."/>
            <person name="Jiang W."/>
            <person name="Ma Y."/>
            <person name="Chen M."/>
            <person name="Hao X."/>
            <person name="Li L."/>
            <person name="Tang Y."/>
            <person name="Lv G."/>
            <person name="Zhou Y."/>
            <person name="Sun X."/>
            <person name="Brodelius P.E."/>
            <person name="Rose J.K.C."/>
            <person name="Tang K."/>
        </authorList>
    </citation>
    <scope>NUCLEOTIDE SEQUENCE [LARGE SCALE GENOMIC DNA]</scope>
    <source>
        <strain evidence="6">cv. Huhao1</strain>
        <tissue evidence="5">Leaf</tissue>
    </source>
</reference>
<dbReference type="PANTHER" id="PTHR31373:SF17">
    <property type="entry name" value="OS06G0652100 PROTEIN"/>
    <property type="match status" value="1"/>
</dbReference>
<dbReference type="OrthoDB" id="1149618at2759"/>
<comment type="caution">
    <text evidence="5">The sequence shown here is derived from an EMBL/GenBank/DDBJ whole genome shotgun (WGS) entry which is preliminary data.</text>
</comment>
<dbReference type="Pfam" id="PF11443">
    <property type="entry name" value="DUF2828"/>
    <property type="match status" value="1"/>
</dbReference>
<dbReference type="PANTHER" id="PTHR31373">
    <property type="entry name" value="OS06G0652100 PROTEIN"/>
    <property type="match status" value="1"/>
</dbReference>
<dbReference type="InterPro" id="IPR011205">
    <property type="entry name" value="UCP015417_vWA"/>
</dbReference>
<feature type="domain" description="DUF7788" evidence="4">
    <location>
        <begin position="595"/>
        <end position="776"/>
    </location>
</feature>
<dbReference type="InterPro" id="IPR056690">
    <property type="entry name" value="DUF7788"/>
</dbReference>
<evidence type="ECO:0000259" key="4">
    <source>
        <dbReference type="Pfam" id="PF25043"/>
    </source>
</evidence>